<feature type="domain" description="SCP" evidence="3">
    <location>
        <begin position="115"/>
        <end position="227"/>
    </location>
</feature>
<dbReference type="InterPro" id="IPR035940">
    <property type="entry name" value="CAP_sf"/>
</dbReference>
<accession>A0A263D5K6</accession>
<dbReference type="RefSeq" id="WP_094863233.1">
    <property type="nucleotide sequence ID" value="NZ_NKYE01000007.1"/>
</dbReference>
<keyword evidence="4" id="KW-0378">Hydrolase</keyword>
<dbReference type="GO" id="GO:0008233">
    <property type="term" value="F:peptidase activity"/>
    <property type="evidence" value="ECO:0007669"/>
    <property type="project" value="UniProtKB-KW"/>
</dbReference>
<evidence type="ECO:0000256" key="1">
    <source>
        <dbReference type="SAM" id="MobiDB-lite"/>
    </source>
</evidence>
<dbReference type="SUPFAM" id="SSF55797">
    <property type="entry name" value="PR-1-like"/>
    <property type="match status" value="1"/>
</dbReference>
<dbReference type="Gene3D" id="3.40.33.10">
    <property type="entry name" value="CAP"/>
    <property type="match status" value="1"/>
</dbReference>
<feature type="region of interest" description="Disordered" evidence="1">
    <location>
        <begin position="143"/>
        <end position="162"/>
    </location>
</feature>
<feature type="compositionally biased region" description="Polar residues" evidence="1">
    <location>
        <begin position="151"/>
        <end position="160"/>
    </location>
</feature>
<feature type="compositionally biased region" description="Low complexity" evidence="1">
    <location>
        <begin position="77"/>
        <end position="92"/>
    </location>
</feature>
<keyword evidence="2" id="KW-0732">Signal</keyword>
<protein>
    <submittedName>
        <fullName evidence="4">Serine protease</fullName>
    </submittedName>
</protein>
<keyword evidence="4" id="KW-0645">Protease</keyword>
<keyword evidence="5" id="KW-1185">Reference proteome</keyword>
<feature type="chain" id="PRO_5039642158" evidence="2">
    <location>
        <begin position="20"/>
        <end position="229"/>
    </location>
</feature>
<evidence type="ECO:0000256" key="2">
    <source>
        <dbReference type="SAM" id="SignalP"/>
    </source>
</evidence>
<dbReference type="EMBL" id="NKYE01000007">
    <property type="protein sequence ID" value="OZM72756.1"/>
    <property type="molecule type" value="Genomic_DNA"/>
</dbReference>
<dbReference type="OrthoDB" id="8611574at2"/>
<reference evidence="4 5" key="1">
    <citation type="submission" date="2017-07" db="EMBL/GenBank/DDBJ databases">
        <title>Amycolatopsis antarcticus sp. nov., isolated from the surface of an Antarcticus brown macroalga.</title>
        <authorList>
            <person name="Wang J."/>
            <person name="Leiva S."/>
            <person name="Huang J."/>
            <person name="Huang Y."/>
        </authorList>
    </citation>
    <scope>NUCLEOTIDE SEQUENCE [LARGE SCALE GENOMIC DNA]</scope>
    <source>
        <strain evidence="4 5">AU-G6</strain>
    </source>
</reference>
<dbReference type="AlphaFoldDB" id="A0A263D5K6"/>
<dbReference type="GO" id="GO:0006508">
    <property type="term" value="P:proteolysis"/>
    <property type="evidence" value="ECO:0007669"/>
    <property type="project" value="UniProtKB-KW"/>
</dbReference>
<dbReference type="PANTHER" id="PTHR31157">
    <property type="entry name" value="SCP DOMAIN-CONTAINING PROTEIN"/>
    <property type="match status" value="1"/>
</dbReference>
<evidence type="ECO:0000313" key="5">
    <source>
        <dbReference type="Proteomes" id="UP000242444"/>
    </source>
</evidence>
<dbReference type="Proteomes" id="UP000242444">
    <property type="component" value="Unassembled WGS sequence"/>
</dbReference>
<organism evidence="4 5">
    <name type="scientific">Amycolatopsis antarctica</name>
    <dbReference type="NCBI Taxonomy" id="1854586"/>
    <lineage>
        <taxon>Bacteria</taxon>
        <taxon>Bacillati</taxon>
        <taxon>Actinomycetota</taxon>
        <taxon>Actinomycetes</taxon>
        <taxon>Pseudonocardiales</taxon>
        <taxon>Pseudonocardiaceae</taxon>
        <taxon>Amycolatopsis</taxon>
    </lineage>
</organism>
<dbReference type="CDD" id="cd05379">
    <property type="entry name" value="CAP_bacterial"/>
    <property type="match status" value="1"/>
</dbReference>
<dbReference type="Pfam" id="PF00188">
    <property type="entry name" value="CAP"/>
    <property type="match status" value="1"/>
</dbReference>
<evidence type="ECO:0000259" key="3">
    <source>
        <dbReference type="Pfam" id="PF00188"/>
    </source>
</evidence>
<gene>
    <name evidence="4" type="ORF">CFN78_14160</name>
</gene>
<feature type="signal peptide" evidence="2">
    <location>
        <begin position="1"/>
        <end position="19"/>
    </location>
</feature>
<proteinExistence type="predicted"/>
<name>A0A263D5K6_9PSEU</name>
<dbReference type="InterPro" id="IPR014044">
    <property type="entry name" value="CAP_dom"/>
</dbReference>
<comment type="caution">
    <text evidence="4">The sequence shown here is derived from an EMBL/GenBank/DDBJ whole genome shotgun (WGS) entry which is preliminary data.</text>
</comment>
<dbReference type="PANTHER" id="PTHR31157:SF1">
    <property type="entry name" value="SCP DOMAIN-CONTAINING PROTEIN"/>
    <property type="match status" value="1"/>
</dbReference>
<sequence length="229" mass="23059">MIGLSVVVGGVLAAGGHLATSTTAGEPAPDAATLAAASSGLGGGLPGEPAAPAPAPASTTSTPASSTTDVPAPPSSAAPATTPSSTSTTTDVQESSETATPKRRATGGSQTEQVLRLVNAERAGAGCEPVEADSRLVTAAQGHSEDMSENDYFSHTSQDGRTFGDRITEAGYPSPGAENIAKGQRSAEQVMESWMSSPGHRRNILDCSLTALGTGLATDGWYWTQNFGR</sequence>
<evidence type="ECO:0000313" key="4">
    <source>
        <dbReference type="EMBL" id="OZM72756.1"/>
    </source>
</evidence>
<dbReference type="InParanoid" id="A0A263D5K6"/>
<feature type="compositionally biased region" description="Low complexity" evidence="1">
    <location>
        <begin position="56"/>
        <end position="70"/>
    </location>
</feature>
<feature type="region of interest" description="Disordered" evidence="1">
    <location>
        <begin position="36"/>
        <end position="113"/>
    </location>
</feature>